<dbReference type="OMA" id="ELQWGAN"/>
<proteinExistence type="inferred from homology"/>
<evidence type="ECO:0000256" key="1">
    <source>
        <dbReference type="ARBA" id="ARBA00023002"/>
    </source>
</evidence>
<sequence length="306" mass="34043">MFGKKHFTFGDIPDLSRKVAIVTGGNTGVGYITARELARKNAHVFVASRSKERGETAVENIKKETGNNQVEYLHLDLVSLKNVKQSAENFLAKNLPLHILVNNAGIMATAWTLTEDGIQDQFGVNHVGHFLFTQTLLPKIEASAPSRIVNVSSYAHFNAPAAGIEFDKINQENAQSTFQRYAVSKLANILYSNSLAKRLEGKEVYVNSIHPGFVKTELSRGIVDTYGIVAKYFFNFASLFAKSPEDGALTQLYAATSPEIIEKNYRGMYFVPSGEIGKRSEESQNDELAEKLWKYTEDLVNEKLHS</sequence>
<dbReference type="GO" id="GO:0016491">
    <property type="term" value="F:oxidoreductase activity"/>
    <property type="evidence" value="ECO:0007669"/>
    <property type="project" value="UniProtKB-KW"/>
</dbReference>
<dbReference type="Gene3D" id="3.40.50.720">
    <property type="entry name" value="NAD(P)-binding Rossmann-like Domain"/>
    <property type="match status" value="1"/>
</dbReference>
<evidence type="ECO:0000313" key="3">
    <source>
        <dbReference type="EMBL" id="EXX75191.1"/>
    </source>
</evidence>
<keyword evidence="4" id="KW-1185">Reference proteome</keyword>
<dbReference type="STRING" id="1432141.A0A015LR79"/>
<dbReference type="PANTHER" id="PTHR43157">
    <property type="entry name" value="PHOSPHATIDYLINOSITOL-GLYCAN BIOSYNTHESIS CLASS F PROTEIN-RELATED"/>
    <property type="match status" value="1"/>
</dbReference>
<dbReference type="PANTHER" id="PTHR43157:SF31">
    <property type="entry name" value="PHOSPHATIDYLINOSITOL-GLYCAN BIOSYNTHESIS CLASS F PROTEIN"/>
    <property type="match status" value="1"/>
</dbReference>
<dbReference type="SUPFAM" id="SSF51735">
    <property type="entry name" value="NAD(P)-binding Rossmann-fold domains"/>
    <property type="match status" value="1"/>
</dbReference>
<organism evidence="3 4">
    <name type="scientific">Rhizophagus irregularis (strain DAOM 197198w)</name>
    <name type="common">Glomus intraradices</name>
    <dbReference type="NCBI Taxonomy" id="1432141"/>
    <lineage>
        <taxon>Eukaryota</taxon>
        <taxon>Fungi</taxon>
        <taxon>Fungi incertae sedis</taxon>
        <taxon>Mucoromycota</taxon>
        <taxon>Glomeromycotina</taxon>
        <taxon>Glomeromycetes</taxon>
        <taxon>Glomerales</taxon>
        <taxon>Glomeraceae</taxon>
        <taxon>Rhizophagus</taxon>
    </lineage>
</organism>
<dbReference type="OrthoDB" id="191139at2759"/>
<dbReference type="SMR" id="A0A015LR79"/>
<dbReference type="Proteomes" id="UP000022910">
    <property type="component" value="Unassembled WGS sequence"/>
</dbReference>
<gene>
    <name evidence="3" type="ORF">RirG_043910</name>
</gene>
<accession>A0A015LR79</accession>
<dbReference type="EMBL" id="JEMT01012512">
    <property type="protein sequence ID" value="EXX75191.1"/>
    <property type="molecule type" value="Genomic_DNA"/>
</dbReference>
<dbReference type="CDD" id="cd05327">
    <property type="entry name" value="retinol-DH_like_SDR_c_like"/>
    <property type="match status" value="1"/>
</dbReference>
<reference evidence="3 4" key="1">
    <citation type="submission" date="2014-02" db="EMBL/GenBank/DDBJ databases">
        <title>Single nucleus genome sequencing reveals high similarity among nuclei of an endomycorrhizal fungus.</title>
        <authorList>
            <person name="Lin K."/>
            <person name="Geurts R."/>
            <person name="Zhang Z."/>
            <person name="Limpens E."/>
            <person name="Saunders D.G."/>
            <person name="Mu D."/>
            <person name="Pang E."/>
            <person name="Cao H."/>
            <person name="Cha H."/>
            <person name="Lin T."/>
            <person name="Zhou Q."/>
            <person name="Shang Y."/>
            <person name="Li Y."/>
            <person name="Ivanov S."/>
            <person name="Sharma T."/>
            <person name="Velzen R.V."/>
            <person name="Ruijter N.D."/>
            <person name="Aanen D.K."/>
            <person name="Win J."/>
            <person name="Kamoun S."/>
            <person name="Bisseling T."/>
            <person name="Huang S."/>
        </authorList>
    </citation>
    <scope>NUCLEOTIDE SEQUENCE [LARGE SCALE GENOMIC DNA]</scope>
    <source>
        <strain evidence="4">DAOM197198w</strain>
    </source>
</reference>
<dbReference type="PRINTS" id="PR00080">
    <property type="entry name" value="SDRFAMILY"/>
</dbReference>
<comment type="similarity">
    <text evidence="2">Belongs to the short-chain dehydrogenases/reductases (SDR) family.</text>
</comment>
<protein>
    <submittedName>
        <fullName evidence="3">Env9p</fullName>
    </submittedName>
</protein>
<dbReference type="InterPro" id="IPR002347">
    <property type="entry name" value="SDR_fam"/>
</dbReference>
<dbReference type="AlphaFoldDB" id="A0A015LR79"/>
<dbReference type="Pfam" id="PF00106">
    <property type="entry name" value="adh_short"/>
    <property type="match status" value="2"/>
</dbReference>
<dbReference type="InterPro" id="IPR036291">
    <property type="entry name" value="NAD(P)-bd_dom_sf"/>
</dbReference>
<comment type="caution">
    <text evidence="3">The sequence shown here is derived from an EMBL/GenBank/DDBJ whole genome shotgun (WGS) entry which is preliminary data.</text>
</comment>
<dbReference type="PRINTS" id="PR00081">
    <property type="entry name" value="GDHRDH"/>
</dbReference>
<name>A0A015LR79_RHIIW</name>
<evidence type="ECO:0000256" key="2">
    <source>
        <dbReference type="RuleBase" id="RU000363"/>
    </source>
</evidence>
<dbReference type="HOGENOM" id="CLU_010194_44_5_1"/>
<evidence type="ECO:0000313" key="4">
    <source>
        <dbReference type="Proteomes" id="UP000022910"/>
    </source>
</evidence>
<keyword evidence="1" id="KW-0560">Oxidoreductase</keyword>